<dbReference type="Proteomes" id="UP001156484">
    <property type="component" value="Chromosome"/>
</dbReference>
<sequence length="150" mass="16412">MSPRTAAFRWLYDHWLALHVTVVAAAILQVTLLLQALSRGLDYISLEQGSTAILSVIERALPLEFSGWVFTIAAITGLAGLLVRQFPLTAYAHVVIATFYAMFATGAIIEVLQRDPIEGWRTATAWLVGAVAHAVLARQSLAAWRVARVQ</sequence>
<gene>
    <name evidence="1" type="ORF">OED52_13690</name>
</gene>
<organism evidence="1 2">
    <name type="scientific">Rhodococcus sacchari</name>
    <dbReference type="NCBI Taxonomy" id="2962047"/>
    <lineage>
        <taxon>Bacteria</taxon>
        <taxon>Bacillati</taxon>
        <taxon>Actinomycetota</taxon>
        <taxon>Actinomycetes</taxon>
        <taxon>Mycobacteriales</taxon>
        <taxon>Nocardiaceae</taxon>
        <taxon>Rhodococcus</taxon>
    </lineage>
</organism>
<evidence type="ECO:0000313" key="2">
    <source>
        <dbReference type="Proteomes" id="UP001156484"/>
    </source>
</evidence>
<keyword evidence="2" id="KW-1185">Reference proteome</keyword>
<reference evidence="1" key="1">
    <citation type="submission" date="2022-10" db="EMBL/GenBank/DDBJ databases">
        <title>Rhodococcus ferula Z13 complete genome.</title>
        <authorList>
            <person name="Long X."/>
            <person name="Zang M."/>
        </authorList>
    </citation>
    <scope>NUCLEOTIDE SEQUENCE</scope>
    <source>
        <strain evidence="1">Z13</strain>
    </source>
</reference>
<name>A0ACD4DCG3_9NOCA</name>
<accession>A0ACD4DCG3</accession>
<evidence type="ECO:0000313" key="1">
    <source>
        <dbReference type="EMBL" id="UYP17724.1"/>
    </source>
</evidence>
<dbReference type="EMBL" id="CP107551">
    <property type="protein sequence ID" value="UYP17724.1"/>
    <property type="molecule type" value="Genomic_DNA"/>
</dbReference>
<proteinExistence type="predicted"/>
<protein>
    <submittedName>
        <fullName evidence="1">Uncharacterized protein</fullName>
    </submittedName>
</protein>